<evidence type="ECO:0000256" key="2">
    <source>
        <dbReference type="ARBA" id="ARBA00022475"/>
    </source>
</evidence>
<reference evidence="18 19" key="1">
    <citation type="submission" date="2016-08" db="EMBL/GenBank/DDBJ databases">
        <title>Genome sequencing of Paenibacillus sp. TI45-13ar, isolated from Korean traditional nuruk.</title>
        <authorList>
            <person name="Kim S.-J."/>
        </authorList>
    </citation>
    <scope>NUCLEOTIDE SEQUENCE [LARGE SCALE GENOMIC DNA]</scope>
    <source>
        <strain evidence="18 19">TI45-13ar</strain>
    </source>
</reference>
<dbReference type="InterPro" id="IPR003961">
    <property type="entry name" value="FN3_dom"/>
</dbReference>
<gene>
    <name evidence="18" type="ORF">PTI45_03671</name>
</gene>
<comment type="catalytic activity">
    <reaction evidence="14">
        <text>[GlcNAc-(1-&gt;4)-Mur2Ac(oyl-L-Ala-gamma-D-Glu-L-Lys-D-Ala-D-Ala)](n)-di-trans,octa-cis-undecaprenyl diphosphate + beta-D-GlcNAc-(1-&gt;4)-Mur2Ac(oyl-L-Ala-gamma-D-Glu-L-Lys-D-Ala-D-Ala)-di-trans,octa-cis-undecaprenyl diphosphate = [GlcNAc-(1-&gt;4)-Mur2Ac(oyl-L-Ala-gamma-D-Glu-L-Lys-D-Ala-D-Ala)](n+1)-di-trans,octa-cis-undecaprenyl diphosphate + di-trans,octa-cis-undecaprenyl diphosphate + H(+)</text>
        <dbReference type="Rhea" id="RHEA:23708"/>
        <dbReference type="Rhea" id="RHEA-COMP:9602"/>
        <dbReference type="Rhea" id="RHEA-COMP:9603"/>
        <dbReference type="ChEBI" id="CHEBI:15378"/>
        <dbReference type="ChEBI" id="CHEBI:58405"/>
        <dbReference type="ChEBI" id="CHEBI:60033"/>
        <dbReference type="ChEBI" id="CHEBI:78435"/>
        <dbReference type="EC" id="2.4.99.28"/>
    </reaction>
</comment>
<keyword evidence="8" id="KW-0133">Cell shape</keyword>
<name>A0A1E3KZG6_9BACL</name>
<dbReference type="SMART" id="SM00060">
    <property type="entry name" value="FN3"/>
    <property type="match status" value="2"/>
</dbReference>
<comment type="caution">
    <text evidence="18">The sequence shown here is derived from an EMBL/GenBank/DDBJ whole genome shotgun (WGS) entry which is preliminary data.</text>
</comment>
<evidence type="ECO:0000256" key="11">
    <source>
        <dbReference type="ARBA" id="ARBA00023268"/>
    </source>
</evidence>
<feature type="transmembrane region" description="Helical" evidence="16">
    <location>
        <begin position="26"/>
        <end position="49"/>
    </location>
</feature>
<evidence type="ECO:0000256" key="15">
    <source>
        <dbReference type="SAM" id="MobiDB-lite"/>
    </source>
</evidence>
<evidence type="ECO:0000256" key="1">
    <source>
        <dbReference type="ARBA" id="ARBA00004236"/>
    </source>
</evidence>
<dbReference type="Gene3D" id="2.60.40.10">
    <property type="entry name" value="Immunoglobulins"/>
    <property type="match status" value="2"/>
</dbReference>
<dbReference type="InterPro" id="IPR036950">
    <property type="entry name" value="PBP_transglycosylase"/>
</dbReference>
<dbReference type="EMBL" id="MDER01000070">
    <property type="protein sequence ID" value="ODP26942.1"/>
    <property type="molecule type" value="Genomic_DNA"/>
</dbReference>
<keyword evidence="16" id="KW-1133">Transmembrane helix</keyword>
<dbReference type="InterPro" id="IPR023346">
    <property type="entry name" value="Lysozyme-like_dom_sf"/>
</dbReference>
<keyword evidence="9" id="KW-0573">Peptidoglycan synthesis</keyword>
<dbReference type="Pfam" id="PF00912">
    <property type="entry name" value="Transgly"/>
    <property type="match status" value="1"/>
</dbReference>
<feature type="compositionally biased region" description="Low complexity" evidence="15">
    <location>
        <begin position="934"/>
        <end position="971"/>
    </location>
</feature>
<dbReference type="GO" id="GO:0030288">
    <property type="term" value="C:outer membrane-bounded periplasmic space"/>
    <property type="evidence" value="ECO:0007669"/>
    <property type="project" value="TreeGrafter"/>
</dbReference>
<dbReference type="SUPFAM" id="SSF49265">
    <property type="entry name" value="Fibronectin type III"/>
    <property type="match status" value="2"/>
</dbReference>
<dbReference type="GO" id="GO:0005886">
    <property type="term" value="C:plasma membrane"/>
    <property type="evidence" value="ECO:0007669"/>
    <property type="project" value="UniProtKB-SubCell"/>
</dbReference>
<dbReference type="InterPro" id="IPR036116">
    <property type="entry name" value="FN3_sf"/>
</dbReference>
<dbReference type="Gene3D" id="1.10.3810.10">
    <property type="entry name" value="Biosynthetic peptidoglycan transglycosylase-like"/>
    <property type="match status" value="1"/>
</dbReference>
<organism evidence="18 19">
    <name type="scientific">Paenibacillus nuruki</name>
    <dbReference type="NCBI Taxonomy" id="1886670"/>
    <lineage>
        <taxon>Bacteria</taxon>
        <taxon>Bacillati</taxon>
        <taxon>Bacillota</taxon>
        <taxon>Bacilli</taxon>
        <taxon>Bacillales</taxon>
        <taxon>Paenibacillaceae</taxon>
        <taxon>Paenibacillus</taxon>
    </lineage>
</organism>
<protein>
    <submittedName>
        <fullName evidence="18">Penicillin-binding protein 1A</fullName>
    </submittedName>
</protein>
<keyword evidence="6" id="KW-0808">Transferase</keyword>
<keyword evidence="19" id="KW-1185">Reference proteome</keyword>
<dbReference type="GO" id="GO:0008658">
    <property type="term" value="F:penicillin binding"/>
    <property type="evidence" value="ECO:0007669"/>
    <property type="project" value="InterPro"/>
</dbReference>
<feature type="region of interest" description="Disordered" evidence="15">
    <location>
        <begin position="897"/>
        <end position="971"/>
    </location>
</feature>
<dbReference type="PANTHER" id="PTHR32282">
    <property type="entry name" value="BINDING PROTEIN TRANSPEPTIDASE, PUTATIVE-RELATED"/>
    <property type="match status" value="1"/>
</dbReference>
<dbReference type="RefSeq" id="WP_069329016.1">
    <property type="nucleotide sequence ID" value="NZ_MDER01000070.1"/>
</dbReference>
<dbReference type="GO" id="GO:0009002">
    <property type="term" value="F:serine-type D-Ala-D-Ala carboxypeptidase activity"/>
    <property type="evidence" value="ECO:0007669"/>
    <property type="project" value="UniProtKB-EC"/>
</dbReference>
<evidence type="ECO:0000256" key="16">
    <source>
        <dbReference type="SAM" id="Phobius"/>
    </source>
</evidence>
<accession>A0A1E3KZG6</accession>
<dbReference type="Proteomes" id="UP000094578">
    <property type="component" value="Unassembled WGS sequence"/>
</dbReference>
<dbReference type="STRING" id="1886670.PTI45_03671"/>
<keyword evidence="7" id="KW-0378">Hydrolase</keyword>
<dbReference type="InterPro" id="IPR013783">
    <property type="entry name" value="Ig-like_fold"/>
</dbReference>
<evidence type="ECO:0000256" key="3">
    <source>
        <dbReference type="ARBA" id="ARBA00022645"/>
    </source>
</evidence>
<feature type="domain" description="Fibronectin type-III" evidence="17">
    <location>
        <begin position="964"/>
        <end position="1049"/>
    </location>
</feature>
<dbReference type="CDD" id="cd00063">
    <property type="entry name" value="FN3"/>
    <property type="match status" value="1"/>
</dbReference>
<keyword evidence="11" id="KW-0511">Multifunctional enzyme</keyword>
<evidence type="ECO:0000256" key="8">
    <source>
        <dbReference type="ARBA" id="ARBA00022960"/>
    </source>
</evidence>
<dbReference type="InterPro" id="IPR012338">
    <property type="entry name" value="Beta-lactam/transpept-like"/>
</dbReference>
<dbReference type="PATRIC" id="fig|1886670.3.peg.3695"/>
<dbReference type="PANTHER" id="PTHR32282:SF11">
    <property type="entry name" value="PENICILLIN-BINDING PROTEIN 1B"/>
    <property type="match status" value="1"/>
</dbReference>
<dbReference type="PROSITE" id="PS50853">
    <property type="entry name" value="FN3"/>
    <property type="match status" value="1"/>
</dbReference>
<keyword evidence="16" id="KW-0812">Transmembrane</keyword>
<evidence type="ECO:0000256" key="9">
    <source>
        <dbReference type="ARBA" id="ARBA00022984"/>
    </source>
</evidence>
<evidence type="ECO:0000313" key="19">
    <source>
        <dbReference type="Proteomes" id="UP000094578"/>
    </source>
</evidence>
<sequence length="1049" mass="114772">MAEKKDKRPTNKSTSKHARFRKLLTILKWVVIAGFAICLFGGGILMGYVSSIVKDEPVRSREEIVKKINENAVTGFAYFNDGSPIGQLRTEEDRRLVTYEQIPQPVIDAIISIEDNHFYEHKGVDMNGTLRAVKQRVLNESVQTGGSTLTQQLSRRVFLNLDKTDDRKIKEMLLSLRIERFMTKNEILTAYLNKMPFGKGSSGYNIFGIKAAAKGIFAVNDLSKINIAEAAYIAGLPQLPTAYSAFDSSGKFNEKGFKRAVGRQQLVLERMKELGKITASEYNEAINFDLKSSLAKPTAKAYSQYPYLMMEIERQGAQTIVKMENPDLDMSTLSSEERNQLFEDARQKLLTGGYRVYTTINKTVYNTMHEVAEDSSNFSPDSNTKGKEQTAAMMINHKTGAILGMIEGRSFQEEQMNYATQMTRQPGSTMKPIAAYLPALDAGLVQPASILDDAPIILKDGGKGYHIPANANGRYQGLVTARTALDESLNIPALKLFNQKVGIDKAWAFSKKLGITTIQDTDYSAQTGVLGGLKYGVTVEELTNAYGSIPNQGIFNDAYMIDKIVDPYNKIVYKHKADPQRVFSKQTAYLMTDMLRSVITDSRGTGRTMQTLFNKYGKIPIVGKTGSTQNYADVWFMGFTPDITLGVWAGYREPVNTLSEDGKKRARTLWATIMNKVTDSDPELFKTDAFKKPDGIVTQTVSGFSGKLPTSATRQSGNLVTDIFNAKYVPKDFDDGVAYAKYITYNGVNYIPQDSTPDDMVNQRTVVKREMPISELIKDLQHALANMSGPKYALWRYLPEDAGADAPTRIDPRQDDGGSPNPPSNVRLSTSGSDARITFNSGGSGDVVGYRLYRSSGDGSYQYQKSAQLGSSQFNSFVSANGNFSFYVTAVDVGGHESSPSNTADYSAAPVPVEEPDEGTLLPDGTTEEPATDGTTPPAEGESTEPATTTEEAAPAKAKAAPSAPSSLSAKGAGKSAVVISWGAPSQTATNYKVYFSKTSGGPYNLAGSTPDTKFQYNSSRKIDGWFYVVAVNESGSSSPSSPVQYKGK</sequence>
<dbReference type="SUPFAM" id="SSF56601">
    <property type="entry name" value="beta-lactamase/transpeptidase-like"/>
    <property type="match status" value="1"/>
</dbReference>
<dbReference type="GO" id="GO:0008360">
    <property type="term" value="P:regulation of cell shape"/>
    <property type="evidence" value="ECO:0007669"/>
    <property type="project" value="UniProtKB-KW"/>
</dbReference>
<evidence type="ECO:0000256" key="12">
    <source>
        <dbReference type="ARBA" id="ARBA00023316"/>
    </source>
</evidence>
<evidence type="ECO:0000256" key="6">
    <source>
        <dbReference type="ARBA" id="ARBA00022679"/>
    </source>
</evidence>
<dbReference type="GO" id="GO:0006508">
    <property type="term" value="P:proteolysis"/>
    <property type="evidence" value="ECO:0007669"/>
    <property type="project" value="UniProtKB-KW"/>
</dbReference>
<comment type="catalytic activity">
    <reaction evidence="13">
        <text>Preferential cleavage: (Ac)2-L-Lys-D-Ala-|-D-Ala. Also transpeptidation of peptidyl-alanyl moieties that are N-acyl substituents of D-alanine.</text>
        <dbReference type="EC" id="3.4.16.4"/>
    </reaction>
</comment>
<evidence type="ECO:0000256" key="13">
    <source>
        <dbReference type="ARBA" id="ARBA00034000"/>
    </source>
</evidence>
<keyword evidence="4" id="KW-0645">Protease</keyword>
<keyword evidence="3" id="KW-0121">Carboxypeptidase</keyword>
<dbReference type="InterPro" id="IPR001460">
    <property type="entry name" value="PCN-bd_Tpept"/>
</dbReference>
<evidence type="ECO:0000313" key="18">
    <source>
        <dbReference type="EMBL" id="ODP26942.1"/>
    </source>
</evidence>
<keyword evidence="5" id="KW-0328">Glycosyltransferase</keyword>
<evidence type="ECO:0000256" key="10">
    <source>
        <dbReference type="ARBA" id="ARBA00023136"/>
    </source>
</evidence>
<dbReference type="GO" id="GO:0071555">
    <property type="term" value="P:cell wall organization"/>
    <property type="evidence" value="ECO:0007669"/>
    <property type="project" value="UniProtKB-KW"/>
</dbReference>
<feature type="region of interest" description="Disordered" evidence="15">
    <location>
        <begin position="805"/>
        <end position="840"/>
    </location>
</feature>
<comment type="subcellular location">
    <subcellularLocation>
        <location evidence="1">Cell membrane</location>
    </subcellularLocation>
</comment>
<dbReference type="Gene3D" id="3.40.710.10">
    <property type="entry name" value="DD-peptidase/beta-lactamase superfamily"/>
    <property type="match status" value="1"/>
</dbReference>
<evidence type="ECO:0000256" key="7">
    <source>
        <dbReference type="ARBA" id="ARBA00022801"/>
    </source>
</evidence>
<evidence type="ECO:0000256" key="14">
    <source>
        <dbReference type="ARBA" id="ARBA00049902"/>
    </source>
</evidence>
<keyword evidence="2" id="KW-1003">Cell membrane</keyword>
<dbReference type="GO" id="GO:0009252">
    <property type="term" value="P:peptidoglycan biosynthetic process"/>
    <property type="evidence" value="ECO:0007669"/>
    <property type="project" value="UniProtKB-KW"/>
</dbReference>
<proteinExistence type="predicted"/>
<feature type="compositionally biased region" description="Polar residues" evidence="15">
    <location>
        <begin position="824"/>
        <end position="840"/>
    </location>
</feature>
<keyword evidence="12" id="KW-0961">Cell wall biogenesis/degradation</keyword>
<evidence type="ECO:0000256" key="5">
    <source>
        <dbReference type="ARBA" id="ARBA00022676"/>
    </source>
</evidence>
<keyword evidence="10 16" id="KW-0472">Membrane</keyword>
<evidence type="ECO:0000256" key="4">
    <source>
        <dbReference type="ARBA" id="ARBA00022670"/>
    </source>
</evidence>
<dbReference type="Pfam" id="PF00905">
    <property type="entry name" value="Transpeptidase"/>
    <property type="match status" value="1"/>
</dbReference>
<dbReference type="AlphaFoldDB" id="A0A1E3KZG6"/>
<dbReference type="InterPro" id="IPR001264">
    <property type="entry name" value="Glyco_trans_51"/>
</dbReference>
<evidence type="ECO:0000259" key="17">
    <source>
        <dbReference type="PROSITE" id="PS50853"/>
    </source>
</evidence>
<dbReference type="InterPro" id="IPR050396">
    <property type="entry name" value="Glycosyltr_51/Transpeptidase"/>
</dbReference>
<dbReference type="GO" id="GO:0008955">
    <property type="term" value="F:peptidoglycan glycosyltransferase activity"/>
    <property type="evidence" value="ECO:0007669"/>
    <property type="project" value="UniProtKB-EC"/>
</dbReference>
<dbReference type="SUPFAM" id="SSF53955">
    <property type="entry name" value="Lysozyme-like"/>
    <property type="match status" value="1"/>
</dbReference>